<dbReference type="PANTHER" id="PTHR15898">
    <property type="entry name" value="BIFUNCTIONAL APOPTOSIS REGULATOR"/>
    <property type="match status" value="1"/>
</dbReference>
<dbReference type="PROSITE" id="PS50135">
    <property type="entry name" value="ZF_ZZ_2"/>
    <property type="match status" value="1"/>
</dbReference>
<dbReference type="SUPFAM" id="SSF57850">
    <property type="entry name" value="RING/U-box"/>
    <property type="match status" value="3"/>
</dbReference>
<dbReference type="EMBL" id="JAATIQ010000763">
    <property type="protein sequence ID" value="KAF4347830.1"/>
    <property type="molecule type" value="Genomic_DNA"/>
</dbReference>
<organism evidence="8 11">
    <name type="scientific">Cannabis sativa</name>
    <name type="common">Hemp</name>
    <name type="synonym">Marijuana</name>
    <dbReference type="NCBI Taxonomy" id="3483"/>
    <lineage>
        <taxon>Eukaryota</taxon>
        <taxon>Viridiplantae</taxon>
        <taxon>Streptophyta</taxon>
        <taxon>Embryophyta</taxon>
        <taxon>Tracheophyta</taxon>
        <taxon>Spermatophyta</taxon>
        <taxon>Magnoliopsida</taxon>
        <taxon>eudicotyledons</taxon>
        <taxon>Gunneridae</taxon>
        <taxon>Pentapetalae</taxon>
        <taxon>rosids</taxon>
        <taxon>fabids</taxon>
        <taxon>Rosales</taxon>
        <taxon>Cannabaceae</taxon>
        <taxon>Cannabis</taxon>
    </lineage>
</organism>
<keyword evidence="1" id="KW-0479">Metal-binding</keyword>
<dbReference type="Pfam" id="PF13445">
    <property type="entry name" value="zf-RING_UBOX"/>
    <property type="match status" value="1"/>
</dbReference>
<accession>A0A7J6DPT0</accession>
<dbReference type="FunFam" id="3.30.60.90:FF:000014">
    <property type="entry name" value="E3 ubiquitin-protein ligase PRT1"/>
    <property type="match status" value="1"/>
</dbReference>
<keyword evidence="2 4" id="KW-0863">Zinc-finger</keyword>
<evidence type="ECO:0000256" key="2">
    <source>
        <dbReference type="ARBA" id="ARBA00022771"/>
    </source>
</evidence>
<dbReference type="Gene3D" id="3.30.60.90">
    <property type="match status" value="1"/>
</dbReference>
<evidence type="ECO:0000313" key="9">
    <source>
        <dbReference type="EMBL" id="KAF4383065.1"/>
    </source>
</evidence>
<feature type="domain" description="RING-type" evidence="6">
    <location>
        <begin position="371"/>
        <end position="410"/>
    </location>
</feature>
<evidence type="ECO:0000259" key="7">
    <source>
        <dbReference type="PROSITE" id="PS50135"/>
    </source>
</evidence>
<dbReference type="PROSITE" id="PS00518">
    <property type="entry name" value="ZF_RING_1"/>
    <property type="match status" value="1"/>
</dbReference>
<evidence type="ECO:0000256" key="3">
    <source>
        <dbReference type="ARBA" id="ARBA00022833"/>
    </source>
</evidence>
<dbReference type="PROSITE" id="PS50089">
    <property type="entry name" value="ZF_RING_2"/>
    <property type="match status" value="2"/>
</dbReference>
<dbReference type="SMART" id="SM00184">
    <property type="entry name" value="RING"/>
    <property type="match status" value="2"/>
</dbReference>
<evidence type="ECO:0000313" key="11">
    <source>
        <dbReference type="Proteomes" id="UP000583929"/>
    </source>
</evidence>
<dbReference type="GO" id="GO:0043161">
    <property type="term" value="P:proteasome-mediated ubiquitin-dependent protein catabolic process"/>
    <property type="evidence" value="ECO:0007669"/>
    <property type="project" value="TreeGrafter"/>
</dbReference>
<feature type="region of interest" description="Disordered" evidence="5">
    <location>
        <begin position="564"/>
        <end position="619"/>
    </location>
</feature>
<name>A0A7J6DPT0_CANSA</name>
<dbReference type="GO" id="GO:0008270">
    <property type="term" value="F:zinc ion binding"/>
    <property type="evidence" value="ECO:0007669"/>
    <property type="project" value="UniProtKB-KW"/>
</dbReference>
<evidence type="ECO:0000313" key="10">
    <source>
        <dbReference type="Proteomes" id="UP000525078"/>
    </source>
</evidence>
<dbReference type="FunFam" id="3.30.40.10:FF:000489">
    <property type="entry name" value="E3 ubiquitin-protein ligase PRT1"/>
    <property type="match status" value="1"/>
</dbReference>
<sequence length="619" mass="69600">MKTHHYKFKNLPFPTHDLGFRVPFLSVISSMEDHNSGLVESEEISDSFICCVCLDLLYKPIVLSCGHVSCFWCVHQSMDIFRESHCPICRNPYAHFPNICHLLHRLLQKMYPLAYKKREWQTLEEEKKMGYFSPQFDDNACYNSANQGLYCIENSACEESCPNIKQLDSGYQVQHGGDFKQVTGTVQDTSCGDIKQLESRSQVQDQCLIIPEKDPDENCKTAGTRTANEMSIPKEQHKGNFKQITMEDVLCGDIKQLESRSQVQDQCLIIPEKDLDENCKTAGTGTANEMNIPKEQHKGNFKQITMEDVLCGDIKQLESRSQVQDQCLIIPEKDPDENCKTAGTETANEMNIPKEQHKGNFKQITMEDVLCAGCKQLLFRPMVLNCGHVYCESCLVVETSDKMNRCQVCQSLHPKGLLNVCLELNQFLEQCFPKEYAFRRDSAQLKKINFKDPSMIPNSKEGSKKARNGQWWRDPHVNAHIGVGCDYCGMYPIIGERYRCKDCVEKIGFDLCSGCYNTTSKLPGRFNQQHTPDHKFEIMPISFQNLIPMAVYGSTHLVIGNFSAENSEDDSSPHSLSGDAHENAEFSLVAPAPTPAPAPAPASSGSGEDNDRANSGSTA</sequence>
<dbReference type="Proteomes" id="UP000583929">
    <property type="component" value="Unassembled WGS sequence"/>
</dbReference>
<dbReference type="InterPro" id="IPR013083">
    <property type="entry name" value="Znf_RING/FYVE/PHD"/>
</dbReference>
<dbReference type="InterPro" id="IPR001841">
    <property type="entry name" value="Znf_RING"/>
</dbReference>
<dbReference type="Proteomes" id="UP000525078">
    <property type="component" value="Unassembled WGS sequence"/>
</dbReference>
<comment type="caution">
    <text evidence="8">The sequence shown here is derived from an EMBL/GenBank/DDBJ whole genome shotgun (WGS) entry which is preliminary data.</text>
</comment>
<dbReference type="Pfam" id="PF13920">
    <property type="entry name" value="zf-C3HC4_3"/>
    <property type="match status" value="1"/>
</dbReference>
<dbReference type="InterPro" id="IPR043145">
    <property type="entry name" value="Znf_ZZ_sf"/>
</dbReference>
<keyword evidence="11" id="KW-1185">Reference proteome</keyword>
<reference evidence="10 11" key="1">
    <citation type="journal article" date="2020" name="bioRxiv">
        <title>Sequence and annotation of 42 cannabis genomes reveals extensive copy number variation in cannabinoid synthesis and pathogen resistance genes.</title>
        <authorList>
            <person name="Mckernan K.J."/>
            <person name="Helbert Y."/>
            <person name="Kane L.T."/>
            <person name="Ebling H."/>
            <person name="Zhang L."/>
            <person name="Liu B."/>
            <person name="Eaton Z."/>
            <person name="Mclaughlin S."/>
            <person name="Kingan S."/>
            <person name="Baybayan P."/>
            <person name="Concepcion G."/>
            <person name="Jordan M."/>
            <person name="Riva A."/>
            <person name="Barbazuk W."/>
            <person name="Harkins T."/>
        </authorList>
    </citation>
    <scope>NUCLEOTIDE SEQUENCE [LARGE SCALE GENOMIC DNA]</scope>
    <source>
        <strain evidence="10 11">cv. Jamaican Lion 4</strain>
        <strain evidence="8">Father</strain>
        <strain evidence="9">Mother</strain>
        <tissue evidence="8">Leaf</tissue>
    </source>
</reference>
<dbReference type="InterPro" id="IPR000433">
    <property type="entry name" value="Znf_ZZ"/>
</dbReference>
<dbReference type="EMBL" id="JAATIP010000053">
    <property type="protein sequence ID" value="KAF4383065.1"/>
    <property type="molecule type" value="Genomic_DNA"/>
</dbReference>
<evidence type="ECO:0000313" key="8">
    <source>
        <dbReference type="EMBL" id="KAF4347830.1"/>
    </source>
</evidence>
<evidence type="ECO:0008006" key="12">
    <source>
        <dbReference type="Google" id="ProtNLM"/>
    </source>
</evidence>
<gene>
    <name evidence="9" type="ORF">F8388_009096</name>
    <name evidence="8" type="ORF">G4B88_026077</name>
</gene>
<dbReference type="InterPro" id="IPR027370">
    <property type="entry name" value="Znf-RING_euk"/>
</dbReference>
<dbReference type="Pfam" id="PF00569">
    <property type="entry name" value="ZZ"/>
    <property type="match status" value="1"/>
</dbReference>
<protein>
    <recommendedName>
        <fullName evidence="12">E3 ubiquitin-protein ligase PRT1</fullName>
    </recommendedName>
</protein>
<dbReference type="InterPro" id="IPR017907">
    <property type="entry name" value="Znf_RING_CS"/>
</dbReference>
<evidence type="ECO:0000256" key="4">
    <source>
        <dbReference type="PROSITE-ProRule" id="PRU00228"/>
    </source>
</evidence>
<dbReference type="GO" id="GO:0061630">
    <property type="term" value="F:ubiquitin protein ligase activity"/>
    <property type="evidence" value="ECO:0007669"/>
    <property type="project" value="TreeGrafter"/>
</dbReference>
<keyword evidence="3" id="KW-0862">Zinc</keyword>
<feature type="domain" description="RING-type" evidence="6">
    <location>
        <begin position="50"/>
        <end position="90"/>
    </location>
</feature>
<proteinExistence type="predicted"/>
<dbReference type="PANTHER" id="PTHR15898:SF13">
    <property type="entry name" value="BIFUNCTIONAL APOPTOSIS REGULATOR"/>
    <property type="match status" value="1"/>
</dbReference>
<feature type="compositionally biased region" description="Polar residues" evidence="5">
    <location>
        <begin position="603"/>
        <end position="619"/>
    </location>
</feature>
<dbReference type="Gene3D" id="3.30.40.10">
    <property type="entry name" value="Zinc/RING finger domain, C3HC4 (zinc finger)"/>
    <property type="match status" value="2"/>
</dbReference>
<evidence type="ECO:0000256" key="1">
    <source>
        <dbReference type="ARBA" id="ARBA00022723"/>
    </source>
</evidence>
<feature type="domain" description="ZZ-type" evidence="7">
    <location>
        <begin position="480"/>
        <end position="544"/>
    </location>
</feature>
<evidence type="ECO:0000259" key="6">
    <source>
        <dbReference type="PROSITE" id="PS50089"/>
    </source>
</evidence>
<dbReference type="SMART" id="SM00291">
    <property type="entry name" value="ZnF_ZZ"/>
    <property type="match status" value="1"/>
</dbReference>
<dbReference type="AlphaFoldDB" id="A0A7J6DPT0"/>
<evidence type="ECO:0000256" key="5">
    <source>
        <dbReference type="SAM" id="MobiDB-lite"/>
    </source>
</evidence>